<sequence>MLLIAFSSIMRFTKQKIAHFTRRFLRYNEYAWPQPQMSNDQAVPVR</sequence>
<accession>S4I7G1</accession>
<evidence type="ECO:0000313" key="1">
    <source>
        <dbReference type="EMBL" id="EPI50433.1"/>
    </source>
</evidence>
<dbReference type="EMBL" id="ATJO01000071">
    <property type="protein sequence ID" value="EPI50433.1"/>
    <property type="molecule type" value="Genomic_DNA"/>
</dbReference>
<evidence type="ECO:0000313" key="2">
    <source>
        <dbReference type="Proteomes" id="UP000014601"/>
    </source>
</evidence>
<name>S4I7G1_9BIFI</name>
<comment type="caution">
    <text evidence="1">The sequence shown here is derived from an EMBL/GenBank/DDBJ whole genome shotgun (WGS) entry which is preliminary data.</text>
</comment>
<dbReference type="AlphaFoldDB" id="S4I7G1"/>
<proteinExistence type="predicted"/>
<gene>
    <name evidence="1" type="ORF">HMPREF1576_00966</name>
</gene>
<reference evidence="1 2" key="1">
    <citation type="submission" date="2013-06" db="EMBL/GenBank/DDBJ databases">
        <authorList>
            <person name="Weinstock G."/>
            <person name="Sodergren E."/>
            <person name="Lobos E.A."/>
            <person name="Fulton L."/>
            <person name="Fulton R."/>
            <person name="Courtney L."/>
            <person name="Fronick C."/>
            <person name="O'Laughlin M."/>
            <person name="Godfrey J."/>
            <person name="Wilson R.M."/>
            <person name="Miner T."/>
            <person name="Farmer C."/>
            <person name="Delehaunty K."/>
            <person name="Cordes M."/>
            <person name="Minx P."/>
            <person name="Tomlinson C."/>
            <person name="Chen J."/>
            <person name="Wollam A."/>
            <person name="Pepin K.H."/>
            <person name="Bhonagiri V."/>
            <person name="Zhang X."/>
            <person name="Warren W."/>
            <person name="Mitreva M."/>
            <person name="Mardis E.R."/>
            <person name="Wilson R.K."/>
        </authorList>
    </citation>
    <scope>NUCLEOTIDE SEQUENCE [LARGE SCALE GENOMIC DNA]</scope>
    <source>
        <strain evidence="1 2">JCP7719</strain>
    </source>
</reference>
<organism evidence="1 2">
    <name type="scientific">Gardnerella pickettii JCP7719</name>
    <dbReference type="NCBI Taxonomy" id="1261061"/>
    <lineage>
        <taxon>Bacteria</taxon>
        <taxon>Bacillati</taxon>
        <taxon>Actinomycetota</taxon>
        <taxon>Actinomycetes</taxon>
        <taxon>Bifidobacteriales</taxon>
        <taxon>Bifidobacteriaceae</taxon>
        <taxon>Gardnerella</taxon>
        <taxon>Gardnerella pickettii</taxon>
    </lineage>
</organism>
<dbReference type="HOGENOM" id="CLU_3184134_0_0_11"/>
<dbReference type="Proteomes" id="UP000014601">
    <property type="component" value="Unassembled WGS sequence"/>
</dbReference>
<protein>
    <submittedName>
        <fullName evidence="1">Uncharacterized protein</fullName>
    </submittedName>
</protein>